<dbReference type="EMBL" id="BLXT01003833">
    <property type="protein sequence ID" value="GFO07090.1"/>
    <property type="molecule type" value="Genomic_DNA"/>
</dbReference>
<proteinExistence type="predicted"/>
<gene>
    <name evidence="2" type="ORF">PoB_003359500</name>
</gene>
<dbReference type="Proteomes" id="UP000735302">
    <property type="component" value="Unassembled WGS sequence"/>
</dbReference>
<reference evidence="2 3" key="1">
    <citation type="journal article" date="2021" name="Elife">
        <title>Chloroplast acquisition without the gene transfer in kleptoplastic sea slugs, Plakobranchus ocellatus.</title>
        <authorList>
            <person name="Maeda T."/>
            <person name="Takahashi S."/>
            <person name="Yoshida T."/>
            <person name="Shimamura S."/>
            <person name="Takaki Y."/>
            <person name="Nagai Y."/>
            <person name="Toyoda A."/>
            <person name="Suzuki Y."/>
            <person name="Arimoto A."/>
            <person name="Ishii H."/>
            <person name="Satoh N."/>
            <person name="Nishiyama T."/>
            <person name="Hasebe M."/>
            <person name="Maruyama T."/>
            <person name="Minagawa J."/>
            <person name="Obokata J."/>
            <person name="Shigenobu S."/>
        </authorList>
    </citation>
    <scope>NUCLEOTIDE SEQUENCE [LARGE SCALE GENOMIC DNA]</scope>
</reference>
<evidence type="ECO:0000313" key="2">
    <source>
        <dbReference type="EMBL" id="GFO07090.1"/>
    </source>
</evidence>
<feature type="compositionally biased region" description="Polar residues" evidence="1">
    <location>
        <begin position="367"/>
        <end position="376"/>
    </location>
</feature>
<organism evidence="2 3">
    <name type="scientific">Plakobranchus ocellatus</name>
    <dbReference type="NCBI Taxonomy" id="259542"/>
    <lineage>
        <taxon>Eukaryota</taxon>
        <taxon>Metazoa</taxon>
        <taxon>Spiralia</taxon>
        <taxon>Lophotrochozoa</taxon>
        <taxon>Mollusca</taxon>
        <taxon>Gastropoda</taxon>
        <taxon>Heterobranchia</taxon>
        <taxon>Euthyneura</taxon>
        <taxon>Panpulmonata</taxon>
        <taxon>Sacoglossa</taxon>
        <taxon>Placobranchoidea</taxon>
        <taxon>Plakobranchidae</taxon>
        <taxon>Plakobranchus</taxon>
    </lineage>
</organism>
<protein>
    <submittedName>
        <fullName evidence="2">Annexin</fullName>
    </submittedName>
</protein>
<accession>A0AAV4AFZ7</accession>
<comment type="caution">
    <text evidence="2">The sequence shown here is derived from an EMBL/GenBank/DDBJ whole genome shotgun (WGS) entry which is preliminary data.</text>
</comment>
<evidence type="ECO:0000256" key="1">
    <source>
        <dbReference type="SAM" id="MobiDB-lite"/>
    </source>
</evidence>
<name>A0AAV4AFZ7_9GAST</name>
<evidence type="ECO:0000313" key="3">
    <source>
        <dbReference type="Proteomes" id="UP000735302"/>
    </source>
</evidence>
<keyword evidence="3" id="KW-1185">Reference proteome</keyword>
<sequence>MTKDIVKWCKKNPGHKNFIPAPDFCLDHLHQECRHKSILHFIKLIIAVTVRLKVSFISIERPNGYPYYEIRERKRPLVGSGWVYKVESGKGPCQCHECALSSSPSYNWYRIYVCSESSLVYNTEEAKNTKIDFFYDAYTSVPSDRMKTLFGLGVSSSTSQVCDIRYLDVATHDELLAIELQFYLKQIIDHKLQHCGNSLTETKYFCAVVSHPHGQPKCVTFAERKLLPHQKCKDCKGYIHTADTCPGSSGAPVITFLLYSTTVKWFWAPHSHFLANFEVSSTVKLKHLPVPSYYDFKICDKKFWQDSKVCLAPKKSSDIDDFLQYGLNYLAYKVNDFNETDAYSFTTCRPSEFQQISTCQGGYGQQRPPTYGQSQNPYGAPPGGYGAPQGQKGYGAPPGQSYGDPQGQGYGAPQSQSYWVPQGQKYGAPPPGQNYGALQGQGYGAPPGQGYGAPRGVGPELWTWFQNSLLNIPQTSDTGDSKMLKISKYRH</sequence>
<dbReference type="AlphaFoldDB" id="A0AAV4AFZ7"/>
<feature type="compositionally biased region" description="Low complexity" evidence="1">
    <location>
        <begin position="388"/>
        <end position="400"/>
    </location>
</feature>
<feature type="region of interest" description="Disordered" evidence="1">
    <location>
        <begin position="359"/>
        <end position="455"/>
    </location>
</feature>
<feature type="compositionally biased region" description="Gly residues" evidence="1">
    <location>
        <begin position="439"/>
        <end position="455"/>
    </location>
</feature>